<dbReference type="InterPro" id="IPR002347">
    <property type="entry name" value="SDR_fam"/>
</dbReference>
<comment type="similarity">
    <text evidence="2">Belongs to the short-chain dehydrogenases/reductases (SDR) family.</text>
</comment>
<dbReference type="PRINTS" id="PR00080">
    <property type="entry name" value="SDRFAMILY"/>
</dbReference>
<dbReference type="SUPFAM" id="SSF51735">
    <property type="entry name" value="NAD(P)-binding Rossmann-fold domains"/>
    <property type="match status" value="1"/>
</dbReference>
<keyword evidence="6" id="KW-0560">Oxidoreductase</keyword>
<keyword evidence="5" id="KW-0862">Zinc</keyword>
<evidence type="ECO:0000256" key="10">
    <source>
        <dbReference type="ARBA" id="ARBA00023242"/>
    </source>
</evidence>
<keyword evidence="7" id="KW-0805">Transcription regulation</keyword>
<evidence type="ECO:0000256" key="8">
    <source>
        <dbReference type="ARBA" id="ARBA00023125"/>
    </source>
</evidence>
<keyword evidence="8" id="KW-0238">DNA-binding</keyword>
<accession>A0A103XX15</accession>
<name>A0A103XX15_CYNCS</name>
<keyword evidence="9" id="KW-0804">Transcription</keyword>
<keyword evidence="10" id="KW-0539">Nucleus</keyword>
<evidence type="ECO:0000256" key="1">
    <source>
        <dbReference type="ARBA" id="ARBA00004123"/>
    </source>
</evidence>
<evidence type="ECO:0000256" key="6">
    <source>
        <dbReference type="ARBA" id="ARBA00023002"/>
    </source>
</evidence>
<dbReference type="InterPro" id="IPR036893">
    <property type="entry name" value="SBP_sf"/>
</dbReference>
<reference evidence="14 15" key="1">
    <citation type="journal article" date="2016" name="Sci. Rep.">
        <title>The genome sequence of the outbreeding globe artichoke constructed de novo incorporating a phase-aware low-pass sequencing strategy of F1 progeny.</title>
        <authorList>
            <person name="Scaglione D."/>
            <person name="Reyes-Chin-Wo S."/>
            <person name="Acquadro A."/>
            <person name="Froenicke L."/>
            <person name="Portis E."/>
            <person name="Beitel C."/>
            <person name="Tirone M."/>
            <person name="Mauro R."/>
            <person name="Lo Monaco A."/>
            <person name="Mauromicale G."/>
            <person name="Faccioli P."/>
            <person name="Cattivelli L."/>
            <person name="Rieseberg L."/>
            <person name="Michelmore R."/>
            <person name="Lanteri S."/>
        </authorList>
    </citation>
    <scope>NUCLEOTIDE SEQUENCE [LARGE SCALE GENOMIC DNA]</scope>
    <source>
        <strain evidence="14">2C</strain>
    </source>
</reference>
<dbReference type="GO" id="GO:0008270">
    <property type="term" value="F:zinc ion binding"/>
    <property type="evidence" value="ECO:0007669"/>
    <property type="project" value="UniProtKB-KW"/>
</dbReference>
<dbReference type="Gramene" id="KVH98465">
    <property type="protein sequence ID" value="KVH98465"/>
    <property type="gene ID" value="Ccrd_023300"/>
</dbReference>
<dbReference type="GO" id="GO:0003677">
    <property type="term" value="F:DNA binding"/>
    <property type="evidence" value="ECO:0007669"/>
    <property type="project" value="UniProtKB-KW"/>
</dbReference>
<sequence length="764" mass="83029">MGKVAIVTGGARGIGGATATLLAENGAHVIVADVLDEVGASLAKSIGGRFIHCDVSKESDIEYVVQFALSWKGKLDIIFNNAGIIDNGRSIANIDMEDVANMINVNVKGVVHGIKHAARAMISVGSGGSIICSSSSAAIMGGLASHIYTLTKAAILGISRSTSCELGVYGIRVNCVSPHGIPSEMLVKAYRDHLGQENMTVEEVSDRISQNGSLLQGKCGSFEDVAQAVLFLASDESGFMTGHNLVIDGGSSVLRTEGHGSQPINFDIWEETTGTELSSSTTMAMVVAIPAPTPSTIDQHHHPHPYPVPLHPFFLLAIQNHSVGKDFASDGSLSTSDAFGKDQIGSMGWEVKPPFVFENNMGLFPNEINIQNQVFGDMDFPPLMINSLFNPVMAASQNAFSEENDSSSKLESNSRESGLFDLKLGRVIDPKEVQNYNPSKIAHNLSSSEVSMPSKRPREAGFGSSIPFCKVYGCNKNLSNCKDYHRRHKVCEAHSKTSKVIVNGIEQRFCQQCSRFHLLREFDDGKRSCRKRLAGHNERRRKPHPGALAERYGRLLPSYNVGVEGNESKGSTRAISSFHIPDHLRSPYQPKHETDGRWQTNLEENMAHDLQSISCITDEQLHSKSFHPYHFETDPRFDGVLNAPIGLSGIASSSECALSLLSSDHQSRSSCNSSRIPTSTNMFPASHNHQDSGPLDTNPMVGFEGGLLKFGSKDMNYDDLVFPNEGCTIDLLQLSSQLQRVDDHQKRRSQMKLANGVSVGLSMT</sequence>
<evidence type="ECO:0000256" key="12">
    <source>
        <dbReference type="PROSITE-ProRule" id="PRU00470"/>
    </source>
</evidence>
<evidence type="ECO:0000256" key="9">
    <source>
        <dbReference type="ARBA" id="ARBA00023163"/>
    </source>
</evidence>
<comment type="caution">
    <text evidence="14">The sequence shown here is derived from an EMBL/GenBank/DDBJ whole genome shotgun (WGS) entry which is preliminary data.</text>
</comment>
<dbReference type="Pfam" id="PF03110">
    <property type="entry name" value="SBP"/>
    <property type="match status" value="1"/>
</dbReference>
<evidence type="ECO:0000256" key="7">
    <source>
        <dbReference type="ARBA" id="ARBA00023015"/>
    </source>
</evidence>
<dbReference type="Pfam" id="PF13561">
    <property type="entry name" value="adh_short_C2"/>
    <property type="match status" value="1"/>
</dbReference>
<dbReference type="PANTHER" id="PTHR43180">
    <property type="entry name" value="3-OXOACYL-(ACYL-CARRIER-PROTEIN) REDUCTASE (AFU_ORTHOLOGUE AFUA_6G11210)"/>
    <property type="match status" value="1"/>
</dbReference>
<evidence type="ECO:0000256" key="4">
    <source>
        <dbReference type="ARBA" id="ARBA00022771"/>
    </source>
</evidence>
<evidence type="ECO:0000256" key="3">
    <source>
        <dbReference type="ARBA" id="ARBA00022723"/>
    </source>
</evidence>
<dbReference type="PROSITE" id="PS51141">
    <property type="entry name" value="ZF_SBP"/>
    <property type="match status" value="1"/>
</dbReference>
<dbReference type="STRING" id="59895.A0A103XX15"/>
<gene>
    <name evidence="14" type="ORF">Ccrd_023300</name>
</gene>
<feature type="domain" description="SBP-type" evidence="13">
    <location>
        <begin position="466"/>
        <end position="543"/>
    </location>
</feature>
<evidence type="ECO:0000256" key="2">
    <source>
        <dbReference type="ARBA" id="ARBA00006484"/>
    </source>
</evidence>
<protein>
    <submittedName>
        <fullName evidence="14">Glucose/ribitol dehydrogenase</fullName>
    </submittedName>
</protein>
<dbReference type="SUPFAM" id="SSF103612">
    <property type="entry name" value="SBT domain"/>
    <property type="match status" value="1"/>
</dbReference>
<dbReference type="PANTHER" id="PTHR43180:SF42">
    <property type="entry name" value="SHORT-CHAIN DEHYDROGENASE REDUCTASE ATA1"/>
    <property type="match status" value="1"/>
</dbReference>
<dbReference type="AlphaFoldDB" id="A0A103XX15"/>
<dbReference type="Proteomes" id="UP000243975">
    <property type="component" value="Unassembled WGS sequence"/>
</dbReference>
<dbReference type="EMBL" id="LEKV01003795">
    <property type="protein sequence ID" value="KVH98465.1"/>
    <property type="molecule type" value="Genomic_DNA"/>
</dbReference>
<evidence type="ECO:0000256" key="5">
    <source>
        <dbReference type="ARBA" id="ARBA00022833"/>
    </source>
</evidence>
<evidence type="ECO:0000259" key="13">
    <source>
        <dbReference type="PROSITE" id="PS51141"/>
    </source>
</evidence>
<comment type="subcellular location">
    <subcellularLocation>
        <location evidence="1">Nucleus</location>
    </subcellularLocation>
</comment>
<dbReference type="GO" id="GO:0005634">
    <property type="term" value="C:nucleus"/>
    <property type="evidence" value="ECO:0007669"/>
    <property type="project" value="UniProtKB-SubCell"/>
</dbReference>
<evidence type="ECO:0000313" key="14">
    <source>
        <dbReference type="EMBL" id="KVH98465.1"/>
    </source>
</evidence>
<dbReference type="GO" id="GO:0016616">
    <property type="term" value="F:oxidoreductase activity, acting on the CH-OH group of donors, NAD or NADP as acceptor"/>
    <property type="evidence" value="ECO:0007669"/>
    <property type="project" value="UniProtKB-ARBA"/>
</dbReference>
<dbReference type="PRINTS" id="PR00081">
    <property type="entry name" value="GDHRDH"/>
</dbReference>
<dbReference type="FunFam" id="3.40.50.720:FF:000084">
    <property type="entry name" value="Short-chain dehydrogenase reductase"/>
    <property type="match status" value="1"/>
</dbReference>
<evidence type="ECO:0000313" key="15">
    <source>
        <dbReference type="Proteomes" id="UP000243975"/>
    </source>
</evidence>
<dbReference type="InterPro" id="IPR036291">
    <property type="entry name" value="NAD(P)-bd_dom_sf"/>
</dbReference>
<organism evidence="14 15">
    <name type="scientific">Cynara cardunculus var. scolymus</name>
    <name type="common">Globe artichoke</name>
    <name type="synonym">Cynara scolymus</name>
    <dbReference type="NCBI Taxonomy" id="59895"/>
    <lineage>
        <taxon>Eukaryota</taxon>
        <taxon>Viridiplantae</taxon>
        <taxon>Streptophyta</taxon>
        <taxon>Embryophyta</taxon>
        <taxon>Tracheophyta</taxon>
        <taxon>Spermatophyta</taxon>
        <taxon>Magnoliopsida</taxon>
        <taxon>eudicotyledons</taxon>
        <taxon>Gunneridae</taxon>
        <taxon>Pentapetalae</taxon>
        <taxon>asterids</taxon>
        <taxon>campanulids</taxon>
        <taxon>Asterales</taxon>
        <taxon>Asteraceae</taxon>
        <taxon>Carduoideae</taxon>
        <taxon>Cardueae</taxon>
        <taxon>Carduinae</taxon>
        <taxon>Cynara</taxon>
    </lineage>
</organism>
<comment type="function">
    <text evidence="11">Probable transcriptional factor. Binds to the promoter of the SQUAMOSA gene.</text>
</comment>
<dbReference type="Gene3D" id="4.10.1100.10">
    <property type="entry name" value="Transcription factor, SBP-box domain"/>
    <property type="match status" value="1"/>
</dbReference>
<dbReference type="InterPro" id="IPR004333">
    <property type="entry name" value="SBP_dom"/>
</dbReference>
<keyword evidence="4 12" id="KW-0863">Zinc-finger</keyword>
<evidence type="ECO:0000256" key="11">
    <source>
        <dbReference type="ARBA" id="ARBA00056472"/>
    </source>
</evidence>
<keyword evidence="15" id="KW-1185">Reference proteome</keyword>
<dbReference type="Gene3D" id="3.40.50.720">
    <property type="entry name" value="NAD(P)-binding Rossmann-like Domain"/>
    <property type="match status" value="1"/>
</dbReference>
<dbReference type="FunFam" id="4.10.1100.10:FF:000001">
    <property type="entry name" value="Squamosa promoter-binding-like protein 14"/>
    <property type="match status" value="1"/>
</dbReference>
<proteinExistence type="inferred from homology"/>
<keyword evidence="3" id="KW-0479">Metal-binding</keyword>